<organism evidence="17 18">
    <name type="scientific">Acacia crassicarpa</name>
    <name type="common">northern wattle</name>
    <dbReference type="NCBI Taxonomy" id="499986"/>
    <lineage>
        <taxon>Eukaryota</taxon>
        <taxon>Viridiplantae</taxon>
        <taxon>Streptophyta</taxon>
        <taxon>Embryophyta</taxon>
        <taxon>Tracheophyta</taxon>
        <taxon>Spermatophyta</taxon>
        <taxon>Magnoliopsida</taxon>
        <taxon>eudicotyledons</taxon>
        <taxon>Gunneridae</taxon>
        <taxon>Pentapetalae</taxon>
        <taxon>rosids</taxon>
        <taxon>fabids</taxon>
        <taxon>Fabales</taxon>
        <taxon>Fabaceae</taxon>
        <taxon>Caesalpinioideae</taxon>
        <taxon>mimosoid clade</taxon>
        <taxon>Acacieae</taxon>
        <taxon>Acacia</taxon>
    </lineage>
</organism>
<dbReference type="FunFam" id="1.10.510.10:FF:000173">
    <property type="entry name" value="proline-rich receptor-like protein kinase PERK8"/>
    <property type="match status" value="1"/>
</dbReference>
<dbReference type="InterPro" id="IPR008271">
    <property type="entry name" value="Ser/Thr_kinase_AS"/>
</dbReference>
<dbReference type="PANTHER" id="PTHR47982">
    <property type="entry name" value="PROLINE-RICH RECEPTOR-LIKE PROTEIN KINASE PERK4"/>
    <property type="match status" value="1"/>
</dbReference>
<evidence type="ECO:0000256" key="10">
    <source>
        <dbReference type="ARBA" id="ARBA00022989"/>
    </source>
</evidence>
<dbReference type="InterPro" id="IPR047117">
    <property type="entry name" value="PERK1-13-like"/>
</dbReference>
<dbReference type="EMBL" id="JAWXYG010000019">
    <property type="protein sequence ID" value="KAK4252823.1"/>
    <property type="molecule type" value="Genomic_DNA"/>
</dbReference>
<dbReference type="EC" id="2.7.11.1" evidence="2"/>
<dbReference type="GO" id="GO:0005886">
    <property type="term" value="C:plasma membrane"/>
    <property type="evidence" value="ECO:0007669"/>
    <property type="project" value="UniProtKB-SubCell"/>
</dbReference>
<keyword evidence="7" id="KW-0547">Nucleotide-binding</keyword>
<evidence type="ECO:0000256" key="1">
    <source>
        <dbReference type="ARBA" id="ARBA00004162"/>
    </source>
</evidence>
<feature type="domain" description="Protein kinase" evidence="16">
    <location>
        <begin position="190"/>
        <end position="471"/>
    </location>
</feature>
<keyword evidence="10" id="KW-1133">Transmembrane helix</keyword>
<dbReference type="GO" id="GO:0004674">
    <property type="term" value="F:protein serine/threonine kinase activity"/>
    <property type="evidence" value="ECO:0007669"/>
    <property type="project" value="UniProtKB-KW"/>
</dbReference>
<protein>
    <recommendedName>
        <fullName evidence="2">non-specific serine/threonine protein kinase</fullName>
        <ecNumber evidence="2">2.7.11.1</ecNumber>
    </recommendedName>
</protein>
<reference evidence="17" key="1">
    <citation type="submission" date="2023-10" db="EMBL/GenBank/DDBJ databases">
        <title>Chromosome-level genome of the transformable northern wattle, Acacia crassicarpa.</title>
        <authorList>
            <person name="Massaro I."/>
            <person name="Sinha N.R."/>
            <person name="Poethig S."/>
            <person name="Leichty A.R."/>
        </authorList>
    </citation>
    <scope>NUCLEOTIDE SEQUENCE</scope>
    <source>
        <strain evidence="17">Acra3RX</strain>
        <tissue evidence="17">Leaf</tissue>
    </source>
</reference>
<feature type="compositionally biased region" description="Low complexity" evidence="15">
    <location>
        <begin position="493"/>
        <end position="518"/>
    </location>
</feature>
<evidence type="ECO:0000256" key="6">
    <source>
        <dbReference type="ARBA" id="ARBA00022692"/>
    </source>
</evidence>
<keyword evidence="5" id="KW-0808">Transferase</keyword>
<keyword evidence="6" id="KW-0812">Transmembrane</keyword>
<dbReference type="FunFam" id="3.30.200.20:FF:000162">
    <property type="entry name" value="Adenine nucleotide alpha hydrolase-like domain kinase"/>
    <property type="match status" value="1"/>
</dbReference>
<comment type="catalytic activity">
    <reaction evidence="13">
        <text>L-seryl-[protein] + ATP = O-phospho-L-seryl-[protein] + ADP + H(+)</text>
        <dbReference type="Rhea" id="RHEA:17989"/>
        <dbReference type="Rhea" id="RHEA-COMP:9863"/>
        <dbReference type="Rhea" id="RHEA-COMP:11604"/>
        <dbReference type="ChEBI" id="CHEBI:15378"/>
        <dbReference type="ChEBI" id="CHEBI:29999"/>
        <dbReference type="ChEBI" id="CHEBI:30616"/>
        <dbReference type="ChEBI" id="CHEBI:83421"/>
        <dbReference type="ChEBI" id="CHEBI:456216"/>
        <dbReference type="EC" id="2.7.11.1"/>
    </reaction>
</comment>
<evidence type="ECO:0000256" key="9">
    <source>
        <dbReference type="ARBA" id="ARBA00022840"/>
    </source>
</evidence>
<dbReference type="GO" id="GO:0005524">
    <property type="term" value="F:ATP binding"/>
    <property type="evidence" value="ECO:0007669"/>
    <property type="project" value="UniProtKB-KW"/>
</dbReference>
<evidence type="ECO:0000256" key="4">
    <source>
        <dbReference type="ARBA" id="ARBA00022527"/>
    </source>
</evidence>
<keyword evidence="9" id="KW-0067">ATP-binding</keyword>
<dbReference type="SUPFAM" id="SSF56112">
    <property type="entry name" value="Protein kinase-like (PK-like)"/>
    <property type="match status" value="1"/>
</dbReference>
<proteinExistence type="predicted"/>
<evidence type="ECO:0000256" key="5">
    <source>
        <dbReference type="ARBA" id="ARBA00022679"/>
    </source>
</evidence>
<sequence>MEKVGDIIWDITKCFCGRAKRQDDFMRDLEENLQFVEAKWKDLEAMKNDVEAKIIVDEETGEMQRSHAVSLWFESIQNIQEDIAKIRVKAQKIQNDCVHRCGVMYWSSSSPLQLGKEVAKKLRELEDLNTKGRLRFGGHYQITYKLPRKPIHQITQDNQVPLVPPPSSMVFEHSPCTFTYEQLELATEGFSESNFLGQGGFGPVHKGILPNKQTVAIKQQKSGSKQGMQEFQIEVNVISRVHHRHLVSLVGYCIAKAQMTMMLVYEFVPNKSLDFHLHEKGTQTLDWSTRMKIANGSAKALAYLHDDCQPKIIHRDIKAANILLDDKFEPKIADFGLAKLSSDTDTHVSTAIKGTFGYLAPDYAASRRLSEKADVYSFGVVLLELIAGQKPILETGSFPDNSLVERARLLLPTALKDRNFEVLADPRLQNNYNSEEMFRMASCAAKCVRYLPDHRPQMSQVMDALTGKINLDNWNEESTQVDNHDLNKFGKQSLGESNESTSSSLENTTEASSHSASG</sequence>
<gene>
    <name evidence="17" type="ORF">QN277_010970</name>
</gene>
<dbReference type="PANTHER" id="PTHR47982:SF35">
    <property type="entry name" value="PROLINE-RICH RECEPTOR-LIKE PROTEIN KINASE PERK1-RELATED"/>
    <property type="match status" value="1"/>
</dbReference>
<evidence type="ECO:0000256" key="3">
    <source>
        <dbReference type="ARBA" id="ARBA00022475"/>
    </source>
</evidence>
<dbReference type="PROSITE" id="PS00108">
    <property type="entry name" value="PROTEIN_KINASE_ST"/>
    <property type="match status" value="1"/>
</dbReference>
<evidence type="ECO:0000256" key="7">
    <source>
        <dbReference type="ARBA" id="ARBA00022741"/>
    </source>
</evidence>
<comment type="subcellular location">
    <subcellularLocation>
        <location evidence="1">Cell membrane</location>
        <topology evidence="1">Single-pass membrane protein</topology>
    </subcellularLocation>
</comment>
<evidence type="ECO:0000256" key="12">
    <source>
        <dbReference type="ARBA" id="ARBA00047899"/>
    </source>
</evidence>
<keyword evidence="4" id="KW-0723">Serine/threonine-protein kinase</keyword>
<name>A0AAE1IPD0_9FABA</name>
<comment type="catalytic activity">
    <reaction evidence="12">
        <text>L-threonyl-[protein] + ATP = O-phospho-L-threonyl-[protein] + ADP + H(+)</text>
        <dbReference type="Rhea" id="RHEA:46608"/>
        <dbReference type="Rhea" id="RHEA-COMP:11060"/>
        <dbReference type="Rhea" id="RHEA-COMP:11605"/>
        <dbReference type="ChEBI" id="CHEBI:15378"/>
        <dbReference type="ChEBI" id="CHEBI:30013"/>
        <dbReference type="ChEBI" id="CHEBI:30616"/>
        <dbReference type="ChEBI" id="CHEBI:61977"/>
        <dbReference type="ChEBI" id="CHEBI:456216"/>
        <dbReference type="EC" id="2.7.11.1"/>
    </reaction>
</comment>
<dbReference type="SMART" id="SM00220">
    <property type="entry name" value="S_TKc"/>
    <property type="match status" value="1"/>
</dbReference>
<keyword evidence="18" id="KW-1185">Reference proteome</keyword>
<dbReference type="InterPro" id="IPR011009">
    <property type="entry name" value="Kinase-like_dom_sf"/>
</dbReference>
<dbReference type="InterPro" id="IPR000719">
    <property type="entry name" value="Prot_kinase_dom"/>
</dbReference>
<evidence type="ECO:0000256" key="14">
    <source>
        <dbReference type="SAM" id="Coils"/>
    </source>
</evidence>
<evidence type="ECO:0000256" key="15">
    <source>
        <dbReference type="SAM" id="MobiDB-lite"/>
    </source>
</evidence>
<keyword evidence="11" id="KW-0472">Membrane</keyword>
<keyword evidence="14" id="KW-0175">Coiled coil</keyword>
<evidence type="ECO:0000256" key="8">
    <source>
        <dbReference type="ARBA" id="ARBA00022777"/>
    </source>
</evidence>
<dbReference type="Gene3D" id="3.30.200.20">
    <property type="entry name" value="Phosphorylase Kinase, domain 1"/>
    <property type="match status" value="1"/>
</dbReference>
<evidence type="ECO:0000313" key="17">
    <source>
        <dbReference type="EMBL" id="KAK4252823.1"/>
    </source>
</evidence>
<evidence type="ECO:0000256" key="13">
    <source>
        <dbReference type="ARBA" id="ARBA00048679"/>
    </source>
</evidence>
<dbReference type="InterPro" id="IPR001245">
    <property type="entry name" value="Ser-Thr/Tyr_kinase_cat_dom"/>
</dbReference>
<keyword evidence="8" id="KW-0418">Kinase</keyword>
<dbReference type="Pfam" id="PF07714">
    <property type="entry name" value="PK_Tyr_Ser-Thr"/>
    <property type="match status" value="1"/>
</dbReference>
<keyword evidence="3" id="KW-1003">Cell membrane</keyword>
<comment type="caution">
    <text evidence="17">The sequence shown here is derived from an EMBL/GenBank/DDBJ whole genome shotgun (WGS) entry which is preliminary data.</text>
</comment>
<dbReference type="Gene3D" id="1.10.510.10">
    <property type="entry name" value="Transferase(Phosphotransferase) domain 1"/>
    <property type="match status" value="1"/>
</dbReference>
<dbReference type="PROSITE" id="PS50011">
    <property type="entry name" value="PROTEIN_KINASE_DOM"/>
    <property type="match status" value="1"/>
</dbReference>
<accession>A0AAE1IPD0</accession>
<evidence type="ECO:0000259" key="16">
    <source>
        <dbReference type="PROSITE" id="PS50011"/>
    </source>
</evidence>
<evidence type="ECO:0000313" key="18">
    <source>
        <dbReference type="Proteomes" id="UP001293593"/>
    </source>
</evidence>
<feature type="coiled-coil region" evidence="14">
    <location>
        <begin position="26"/>
        <end position="96"/>
    </location>
</feature>
<dbReference type="Proteomes" id="UP001293593">
    <property type="component" value="Unassembled WGS sequence"/>
</dbReference>
<evidence type="ECO:0000256" key="2">
    <source>
        <dbReference type="ARBA" id="ARBA00012513"/>
    </source>
</evidence>
<feature type="region of interest" description="Disordered" evidence="15">
    <location>
        <begin position="486"/>
        <end position="518"/>
    </location>
</feature>
<evidence type="ECO:0000256" key="11">
    <source>
        <dbReference type="ARBA" id="ARBA00023136"/>
    </source>
</evidence>
<dbReference type="AlphaFoldDB" id="A0AAE1IPD0"/>